<name>A0A5B7JR83_PORTR</name>
<comment type="caution">
    <text evidence="2">The sequence shown here is derived from an EMBL/GenBank/DDBJ whole genome shotgun (WGS) entry which is preliminary data.</text>
</comment>
<dbReference type="SUPFAM" id="SSF57903">
    <property type="entry name" value="FYVE/PHD zinc finger"/>
    <property type="match status" value="1"/>
</dbReference>
<evidence type="ECO:0000313" key="2">
    <source>
        <dbReference type="EMBL" id="MPC97085.1"/>
    </source>
</evidence>
<dbReference type="Gene3D" id="3.30.40.10">
    <property type="entry name" value="Zinc/RING finger domain, C3HC4 (zinc finger)"/>
    <property type="match status" value="1"/>
</dbReference>
<sequence>MENEEATGRDRNAKIERCRRYEYNGRVNGDGLCGSCSEEVTRKRELCPTCNRWVEKGGAECTRCGFWRHKECEGLTEAGLKLVTSMDTWFCKPCSAEWKVDKKEYARMREELKGLKHKNVEISNKIKVLENRCNSWSKEVEDSDETELPLECNPKKGEKDARDRQHSDMASIKEEIKKLRQDNENFRDMIVNLENR</sequence>
<evidence type="ECO:0000313" key="3">
    <source>
        <dbReference type="Proteomes" id="UP000324222"/>
    </source>
</evidence>
<dbReference type="EMBL" id="VSRR010108546">
    <property type="protein sequence ID" value="MPC97085.1"/>
    <property type="molecule type" value="Genomic_DNA"/>
</dbReference>
<reference evidence="2 3" key="1">
    <citation type="submission" date="2019-05" db="EMBL/GenBank/DDBJ databases">
        <title>Another draft genome of Portunus trituberculatus and its Hox gene families provides insights of decapod evolution.</title>
        <authorList>
            <person name="Jeong J.-H."/>
            <person name="Song I."/>
            <person name="Kim S."/>
            <person name="Choi T."/>
            <person name="Kim D."/>
            <person name="Ryu S."/>
            <person name="Kim W."/>
        </authorList>
    </citation>
    <scope>NUCLEOTIDE SEQUENCE [LARGE SCALE GENOMIC DNA]</scope>
    <source>
        <tissue evidence="2">Muscle</tissue>
    </source>
</reference>
<evidence type="ECO:0008006" key="4">
    <source>
        <dbReference type="Google" id="ProtNLM"/>
    </source>
</evidence>
<dbReference type="InterPro" id="IPR011011">
    <property type="entry name" value="Znf_FYVE_PHD"/>
</dbReference>
<dbReference type="AlphaFoldDB" id="A0A5B7JR83"/>
<organism evidence="2 3">
    <name type="scientific">Portunus trituberculatus</name>
    <name type="common">Swimming crab</name>
    <name type="synonym">Neptunus trituberculatus</name>
    <dbReference type="NCBI Taxonomy" id="210409"/>
    <lineage>
        <taxon>Eukaryota</taxon>
        <taxon>Metazoa</taxon>
        <taxon>Ecdysozoa</taxon>
        <taxon>Arthropoda</taxon>
        <taxon>Crustacea</taxon>
        <taxon>Multicrustacea</taxon>
        <taxon>Malacostraca</taxon>
        <taxon>Eumalacostraca</taxon>
        <taxon>Eucarida</taxon>
        <taxon>Decapoda</taxon>
        <taxon>Pleocyemata</taxon>
        <taxon>Brachyura</taxon>
        <taxon>Eubrachyura</taxon>
        <taxon>Portunoidea</taxon>
        <taxon>Portunidae</taxon>
        <taxon>Portuninae</taxon>
        <taxon>Portunus</taxon>
    </lineage>
</organism>
<gene>
    <name evidence="2" type="ORF">E2C01_092376</name>
</gene>
<feature type="region of interest" description="Disordered" evidence="1">
    <location>
        <begin position="145"/>
        <end position="171"/>
    </location>
</feature>
<protein>
    <recommendedName>
        <fullName evidence="4">PHD-type domain-containing protein</fullName>
    </recommendedName>
</protein>
<keyword evidence="3" id="KW-1185">Reference proteome</keyword>
<accession>A0A5B7JR83</accession>
<dbReference type="InterPro" id="IPR013083">
    <property type="entry name" value="Znf_RING/FYVE/PHD"/>
</dbReference>
<feature type="compositionally biased region" description="Basic and acidic residues" evidence="1">
    <location>
        <begin position="153"/>
        <end position="171"/>
    </location>
</feature>
<proteinExistence type="predicted"/>
<evidence type="ECO:0000256" key="1">
    <source>
        <dbReference type="SAM" id="MobiDB-lite"/>
    </source>
</evidence>
<dbReference type="Proteomes" id="UP000324222">
    <property type="component" value="Unassembled WGS sequence"/>
</dbReference>